<evidence type="ECO:0008006" key="3">
    <source>
        <dbReference type="Google" id="ProtNLM"/>
    </source>
</evidence>
<proteinExistence type="predicted"/>
<dbReference type="AlphaFoldDB" id="A0A0L7QZI6"/>
<protein>
    <recommendedName>
        <fullName evidence="3">Histone-lysine N-methyltransferase SETMAR</fullName>
    </recommendedName>
</protein>
<organism evidence="1 2">
    <name type="scientific">Habropoda laboriosa</name>
    <dbReference type="NCBI Taxonomy" id="597456"/>
    <lineage>
        <taxon>Eukaryota</taxon>
        <taxon>Metazoa</taxon>
        <taxon>Ecdysozoa</taxon>
        <taxon>Arthropoda</taxon>
        <taxon>Hexapoda</taxon>
        <taxon>Insecta</taxon>
        <taxon>Pterygota</taxon>
        <taxon>Neoptera</taxon>
        <taxon>Endopterygota</taxon>
        <taxon>Hymenoptera</taxon>
        <taxon>Apocrita</taxon>
        <taxon>Aculeata</taxon>
        <taxon>Apoidea</taxon>
        <taxon>Anthophila</taxon>
        <taxon>Apidae</taxon>
        <taxon>Habropoda</taxon>
    </lineage>
</organism>
<keyword evidence="2" id="KW-1185">Reference proteome</keyword>
<evidence type="ECO:0000313" key="2">
    <source>
        <dbReference type="Proteomes" id="UP000053825"/>
    </source>
</evidence>
<accession>A0A0L7QZI6</accession>
<name>A0A0L7QZI6_9HYME</name>
<evidence type="ECO:0000313" key="1">
    <source>
        <dbReference type="EMBL" id="KOC64030.1"/>
    </source>
</evidence>
<gene>
    <name evidence="1" type="ORF">WH47_02351</name>
</gene>
<reference evidence="1 2" key="1">
    <citation type="submission" date="2015-07" db="EMBL/GenBank/DDBJ databases">
        <title>The genome of Habropoda laboriosa.</title>
        <authorList>
            <person name="Pan H."/>
            <person name="Kapheim K."/>
        </authorList>
    </citation>
    <scope>NUCLEOTIDE SEQUENCE [LARGE SCALE GENOMIC DNA]</scope>
    <source>
        <strain evidence="1">0110345459</strain>
    </source>
</reference>
<dbReference type="EMBL" id="KQ414680">
    <property type="protein sequence ID" value="KOC64030.1"/>
    <property type="molecule type" value="Genomic_DNA"/>
</dbReference>
<dbReference type="Proteomes" id="UP000053825">
    <property type="component" value="Unassembled WGS sequence"/>
</dbReference>
<sequence>MSNVTSIYWNNFCVLEKFLGEKKFLSNEVVKEAVKEYFTGLDEPEFPDDIMTLERR</sequence>